<dbReference type="InterPro" id="IPR006186">
    <property type="entry name" value="Ser/Thr-sp_prot-phosphatase"/>
</dbReference>
<dbReference type="InterPro" id="IPR004843">
    <property type="entry name" value="Calcineurin-like_PHP"/>
</dbReference>
<keyword evidence="2 4" id="KW-0378">Hydrolase</keyword>
<proteinExistence type="inferred from homology"/>
<gene>
    <name evidence="6" type="ORF">M0811_06554</name>
</gene>
<evidence type="ECO:0000256" key="4">
    <source>
        <dbReference type="RuleBase" id="RU004273"/>
    </source>
</evidence>
<organism evidence="6 7">
    <name type="scientific">Anaeramoeba ignava</name>
    <name type="common">Anaerobic marine amoeba</name>
    <dbReference type="NCBI Taxonomy" id="1746090"/>
    <lineage>
        <taxon>Eukaryota</taxon>
        <taxon>Metamonada</taxon>
        <taxon>Anaeramoebidae</taxon>
        <taxon>Anaeramoeba</taxon>
    </lineage>
</organism>
<dbReference type="Proteomes" id="UP001149090">
    <property type="component" value="Unassembled WGS sequence"/>
</dbReference>
<keyword evidence="1" id="KW-0479">Metal-binding</keyword>
<dbReference type="InterPro" id="IPR047129">
    <property type="entry name" value="PPA2-like"/>
</dbReference>
<evidence type="ECO:0000256" key="2">
    <source>
        <dbReference type="ARBA" id="ARBA00022801"/>
    </source>
</evidence>
<dbReference type="AlphaFoldDB" id="A0A9Q0LMN7"/>
<reference evidence="6" key="1">
    <citation type="submission" date="2022-10" db="EMBL/GenBank/DDBJ databases">
        <title>Novel sulphate-reducing endosymbionts in the free-living metamonad Anaeramoeba.</title>
        <authorList>
            <person name="Jerlstrom-Hultqvist J."/>
            <person name="Cepicka I."/>
            <person name="Gallot-Lavallee L."/>
            <person name="Salas-Leiva D."/>
            <person name="Curtis B.A."/>
            <person name="Zahonova K."/>
            <person name="Pipaliya S."/>
            <person name="Dacks J."/>
            <person name="Roger A.J."/>
        </authorList>
    </citation>
    <scope>NUCLEOTIDE SEQUENCE</scope>
    <source>
        <strain evidence="6">BMAN</strain>
    </source>
</reference>
<comment type="catalytic activity">
    <reaction evidence="4">
        <text>O-phospho-L-threonyl-[protein] + H2O = L-threonyl-[protein] + phosphate</text>
        <dbReference type="Rhea" id="RHEA:47004"/>
        <dbReference type="Rhea" id="RHEA-COMP:11060"/>
        <dbReference type="Rhea" id="RHEA-COMP:11605"/>
        <dbReference type="ChEBI" id="CHEBI:15377"/>
        <dbReference type="ChEBI" id="CHEBI:30013"/>
        <dbReference type="ChEBI" id="CHEBI:43474"/>
        <dbReference type="ChEBI" id="CHEBI:61977"/>
        <dbReference type="EC" id="3.1.3.16"/>
    </reaction>
</comment>
<dbReference type="PROSITE" id="PS00125">
    <property type="entry name" value="SER_THR_PHOSPHATASE"/>
    <property type="match status" value="1"/>
</dbReference>
<dbReference type="Gene3D" id="3.60.21.10">
    <property type="match status" value="1"/>
</dbReference>
<sequence>MEYLNQLDNQIEQLLSYEPLPEVEVKQLCSKVQELLLKEPNVVPISCPVTICGDIHGQFPDLLELFRITGKCPDTNFLFMGDYVDRGLYSIETVTCLIAMKVRYPSRITLLRGNHESRPITQVYGFYDECIKKYGNANVWKMLTDIFDYLPIGAVVNEKILCIHGGLSPSIQTLDQISRLDRFKEIPTEGSMCDLMWSDPNDISDGFGPSARGAGYTFGKDVSRKFNQRNGLTLTVRAHQLIMEGYSIHHDGAVVTLFSAPNYCMRCENKGAIMEVDDYMNRKFIQFETSPGTEKVISDQPPEYFL</sequence>
<evidence type="ECO:0000313" key="6">
    <source>
        <dbReference type="EMBL" id="KAJ5075692.1"/>
    </source>
</evidence>
<evidence type="ECO:0000256" key="1">
    <source>
        <dbReference type="ARBA" id="ARBA00022723"/>
    </source>
</evidence>
<keyword evidence="3" id="KW-0464">Manganese</keyword>
<evidence type="ECO:0000313" key="7">
    <source>
        <dbReference type="Proteomes" id="UP001149090"/>
    </source>
</evidence>
<dbReference type="SUPFAM" id="SSF56300">
    <property type="entry name" value="Metallo-dependent phosphatases"/>
    <property type="match status" value="1"/>
</dbReference>
<dbReference type="PRINTS" id="PR00114">
    <property type="entry name" value="STPHPHTASE"/>
</dbReference>
<dbReference type="InterPro" id="IPR029052">
    <property type="entry name" value="Metallo-depent_PP-like"/>
</dbReference>
<evidence type="ECO:0000256" key="3">
    <source>
        <dbReference type="ARBA" id="ARBA00023211"/>
    </source>
</evidence>
<protein>
    <recommendedName>
        <fullName evidence="4">Serine/threonine-protein phosphatase</fullName>
        <ecNumber evidence="4">3.1.3.16</ecNumber>
    </recommendedName>
</protein>
<dbReference type="OrthoDB" id="1930084at2759"/>
<dbReference type="SMART" id="SM00156">
    <property type="entry name" value="PP2Ac"/>
    <property type="match status" value="1"/>
</dbReference>
<evidence type="ECO:0000259" key="5">
    <source>
        <dbReference type="PROSITE" id="PS00125"/>
    </source>
</evidence>
<dbReference type="GO" id="GO:0046872">
    <property type="term" value="F:metal ion binding"/>
    <property type="evidence" value="ECO:0007669"/>
    <property type="project" value="UniProtKB-KW"/>
</dbReference>
<comment type="caution">
    <text evidence="6">The sequence shown here is derived from an EMBL/GenBank/DDBJ whole genome shotgun (WGS) entry which is preliminary data.</text>
</comment>
<dbReference type="PANTHER" id="PTHR45619">
    <property type="entry name" value="SERINE/THREONINE-PROTEIN PHOSPHATASE PP2A-RELATED"/>
    <property type="match status" value="1"/>
</dbReference>
<dbReference type="OMA" id="ICEPNIK"/>
<comment type="similarity">
    <text evidence="4">Belongs to the PPP phosphatase family.</text>
</comment>
<dbReference type="Pfam" id="PF00149">
    <property type="entry name" value="Metallophos"/>
    <property type="match status" value="1"/>
</dbReference>
<dbReference type="EC" id="3.1.3.16" evidence="4"/>
<accession>A0A9Q0LMN7</accession>
<feature type="domain" description="Serine/threonine specific protein phosphatases" evidence="5">
    <location>
        <begin position="111"/>
        <end position="116"/>
    </location>
</feature>
<dbReference type="EMBL" id="JAPDFW010000063">
    <property type="protein sequence ID" value="KAJ5075692.1"/>
    <property type="molecule type" value="Genomic_DNA"/>
</dbReference>
<dbReference type="CDD" id="cd07415">
    <property type="entry name" value="MPP_PP2A_PP4_PP6"/>
    <property type="match status" value="1"/>
</dbReference>
<dbReference type="GO" id="GO:0004722">
    <property type="term" value="F:protein serine/threonine phosphatase activity"/>
    <property type="evidence" value="ECO:0007669"/>
    <property type="project" value="UniProtKB-EC"/>
</dbReference>
<keyword evidence="7" id="KW-1185">Reference proteome</keyword>
<name>A0A9Q0LMN7_ANAIG</name>